<comment type="subcellular location">
    <subcellularLocation>
        <location evidence="1">Membrane</location>
        <topology evidence="1">Multi-pass membrane protein</topology>
    </subcellularLocation>
</comment>
<evidence type="ECO:0000256" key="3">
    <source>
        <dbReference type="ARBA" id="ARBA00022679"/>
    </source>
</evidence>
<evidence type="ECO:0000313" key="14">
    <source>
        <dbReference type="WBParaSite" id="Pan_g14946.t1"/>
    </source>
</evidence>
<evidence type="ECO:0000313" key="13">
    <source>
        <dbReference type="Proteomes" id="UP000492821"/>
    </source>
</evidence>
<evidence type="ECO:0000259" key="12">
    <source>
        <dbReference type="Pfam" id="PF00755"/>
    </source>
</evidence>
<keyword evidence="13" id="KW-1185">Reference proteome</keyword>
<dbReference type="GO" id="GO:0009437">
    <property type="term" value="P:carnitine metabolic process"/>
    <property type="evidence" value="ECO:0007669"/>
    <property type="project" value="TreeGrafter"/>
</dbReference>
<protein>
    <submittedName>
        <fullName evidence="14">Carn_acyltransf domain-containing protein</fullName>
    </submittedName>
</protein>
<proteinExistence type="inferred from homology"/>
<dbReference type="Gene3D" id="3.30.559.10">
    <property type="entry name" value="Chloramphenicol acetyltransferase-like domain"/>
    <property type="match status" value="1"/>
</dbReference>
<dbReference type="GO" id="GO:0004095">
    <property type="term" value="F:carnitine O-palmitoyltransferase activity"/>
    <property type="evidence" value="ECO:0007669"/>
    <property type="project" value="TreeGrafter"/>
</dbReference>
<name>A0A7E4V0A4_PANRE</name>
<dbReference type="InterPro" id="IPR000542">
    <property type="entry name" value="Carn_acyl_trans"/>
</dbReference>
<dbReference type="PANTHER" id="PTHR22589:SF104">
    <property type="entry name" value="CHOLINE_CARNITINE ACYLTRANSFERASE DOMAIN-CONTAINING PROTEIN"/>
    <property type="match status" value="1"/>
</dbReference>
<evidence type="ECO:0000256" key="9">
    <source>
        <dbReference type="ARBA" id="ARBA00023315"/>
    </source>
</evidence>
<feature type="transmembrane region" description="Helical" evidence="11">
    <location>
        <begin position="17"/>
        <end position="36"/>
    </location>
</feature>
<keyword evidence="5" id="KW-0276">Fatty acid metabolism</keyword>
<keyword evidence="8 11" id="KW-0472">Membrane</keyword>
<evidence type="ECO:0000256" key="6">
    <source>
        <dbReference type="ARBA" id="ARBA00022989"/>
    </source>
</evidence>
<dbReference type="InterPro" id="IPR023213">
    <property type="entry name" value="CAT-like_dom_sf"/>
</dbReference>
<keyword evidence="4 11" id="KW-0812">Transmembrane</keyword>
<feature type="active site" description="Proton acceptor" evidence="10">
    <location>
        <position position="426"/>
    </location>
</feature>
<comment type="similarity">
    <text evidence="2">Belongs to the carnitine/choline acetyltransferase family.</text>
</comment>
<keyword evidence="7" id="KW-0443">Lipid metabolism</keyword>
<accession>A0A7E4V0A4</accession>
<evidence type="ECO:0000256" key="4">
    <source>
        <dbReference type="ARBA" id="ARBA00022692"/>
    </source>
</evidence>
<keyword evidence="6 11" id="KW-1133">Transmembrane helix</keyword>
<evidence type="ECO:0000256" key="10">
    <source>
        <dbReference type="PIRSR" id="PIRSR600542-1"/>
    </source>
</evidence>
<dbReference type="Proteomes" id="UP000492821">
    <property type="component" value="Unassembled WGS sequence"/>
</dbReference>
<dbReference type="WBParaSite" id="Pan_g14946.t1">
    <property type="protein sequence ID" value="Pan_g14946.t1"/>
    <property type="gene ID" value="Pan_g14946"/>
</dbReference>
<organism evidence="13 14">
    <name type="scientific">Panagrellus redivivus</name>
    <name type="common">Microworm</name>
    <dbReference type="NCBI Taxonomy" id="6233"/>
    <lineage>
        <taxon>Eukaryota</taxon>
        <taxon>Metazoa</taxon>
        <taxon>Ecdysozoa</taxon>
        <taxon>Nematoda</taxon>
        <taxon>Chromadorea</taxon>
        <taxon>Rhabditida</taxon>
        <taxon>Tylenchina</taxon>
        <taxon>Panagrolaimomorpha</taxon>
        <taxon>Panagrolaimoidea</taxon>
        <taxon>Panagrolaimidae</taxon>
        <taxon>Panagrellus</taxon>
    </lineage>
</organism>
<evidence type="ECO:0000256" key="1">
    <source>
        <dbReference type="ARBA" id="ARBA00004141"/>
    </source>
</evidence>
<dbReference type="Gene3D" id="3.30.559.70">
    <property type="entry name" value="Choline/Carnitine o-acyltransferase, domain 2"/>
    <property type="match status" value="1"/>
</dbReference>
<dbReference type="PANTHER" id="PTHR22589">
    <property type="entry name" value="CARNITINE O-ACYLTRANSFERASE"/>
    <property type="match status" value="1"/>
</dbReference>
<sequence>MFQVELRNKVFPLKLEWLIFALPLLGLLNAIGYAPFNDLLNNTATYIEAFTGSFVISRLIATLIFGSLIVPLTVVLVRFAFTLLLYYHGWLFEEVGKPPSLQTKIFITILQFVNKYATFLSFSDICPWMLIPSLDSTIENHLKTVRPILNDEEYARVCDEAEVFKTTLGPVLQRKLWLKWLTSRNYISDWWKELVYMRHRGSLIRTNVACADVIYQKTSHIQAARAAVVTLLRLQFLEEMFETQTNFKPITIGGIPLCPSQYLDYYRSLRVPGKTSDKFMRLPDATHIAVYCKGCWYKVEVVVGGNFLKAAELEMILQNIIDREPDSANGEAKLGALTAGPRDLWARIRDEKFKDGVNRESLSAIENALEVIFLDDQETGYSETNPDLYDREYARALHGDGYALWCDKPSVYIFASNGRFMSNAEHSAVDAMTLVHIREFVKYHEHVNKPYSEDGHCRGEVRQNIPTPQRLQFDLDSETVDAVSTAFAYSSEIAGDLDNSSVVFTDFGKNFIKKVKVSPDAFLQMAIQMAYFEDQGRFDLTYEPAVMRLFKDGRTETVRSCSIDSCAFVRALRDPKVTDSEKITLLRKACAAHQNYVRMAMAGKASDRHLFGLYVVAKYLEKPSDFLDSVFGMNYILSTSQTPQHQMPEYSPLLNKEESLFWPAGAFTCPEGSKYGVCYTISGPGTAFSFHVSTWHSIEGTDAKRFAKRITTALRDLKALADRSI</sequence>
<dbReference type="InterPro" id="IPR039551">
    <property type="entry name" value="Cho/carn_acyl_trans"/>
</dbReference>
<evidence type="ECO:0000256" key="5">
    <source>
        <dbReference type="ARBA" id="ARBA00022832"/>
    </source>
</evidence>
<keyword evidence="3" id="KW-0808">Transferase</keyword>
<dbReference type="GO" id="GO:0006631">
    <property type="term" value="P:fatty acid metabolic process"/>
    <property type="evidence" value="ECO:0007669"/>
    <property type="project" value="UniProtKB-KW"/>
</dbReference>
<keyword evidence="9" id="KW-0012">Acyltransferase</keyword>
<feature type="transmembrane region" description="Helical" evidence="11">
    <location>
        <begin position="56"/>
        <end position="87"/>
    </location>
</feature>
<evidence type="ECO:0000256" key="8">
    <source>
        <dbReference type="ARBA" id="ARBA00023136"/>
    </source>
</evidence>
<dbReference type="SUPFAM" id="SSF52777">
    <property type="entry name" value="CoA-dependent acyltransferases"/>
    <property type="match status" value="2"/>
</dbReference>
<dbReference type="FunFam" id="3.30.559.10:FF:000002">
    <property type="entry name" value="carnitine O-palmitoyltransferase 1, liver isoform"/>
    <property type="match status" value="1"/>
</dbReference>
<dbReference type="AlphaFoldDB" id="A0A7E4V0A4"/>
<reference evidence="14" key="2">
    <citation type="submission" date="2020-10" db="UniProtKB">
        <authorList>
            <consortium name="WormBaseParasite"/>
        </authorList>
    </citation>
    <scope>IDENTIFICATION</scope>
</reference>
<dbReference type="GO" id="GO:0005739">
    <property type="term" value="C:mitochondrion"/>
    <property type="evidence" value="ECO:0007669"/>
    <property type="project" value="TreeGrafter"/>
</dbReference>
<evidence type="ECO:0000256" key="2">
    <source>
        <dbReference type="ARBA" id="ARBA00005232"/>
    </source>
</evidence>
<reference evidence="13" key="1">
    <citation type="journal article" date="2013" name="Genetics">
        <title>The draft genome and transcriptome of Panagrellus redivivus are shaped by the harsh demands of a free-living lifestyle.</title>
        <authorList>
            <person name="Srinivasan J."/>
            <person name="Dillman A.R."/>
            <person name="Macchietto M.G."/>
            <person name="Heikkinen L."/>
            <person name="Lakso M."/>
            <person name="Fracchia K.M."/>
            <person name="Antoshechkin I."/>
            <person name="Mortazavi A."/>
            <person name="Wong G."/>
            <person name="Sternberg P.W."/>
        </authorList>
    </citation>
    <scope>NUCLEOTIDE SEQUENCE [LARGE SCALE GENOMIC DNA]</scope>
    <source>
        <strain evidence="13">MT8872</strain>
    </source>
</reference>
<feature type="domain" description="Choline/carnitine acyltransferase" evidence="12">
    <location>
        <begin position="131"/>
        <end position="711"/>
    </location>
</feature>
<dbReference type="InterPro" id="IPR042231">
    <property type="entry name" value="Cho/carn_acyl_trans_2"/>
</dbReference>
<dbReference type="Pfam" id="PF00755">
    <property type="entry name" value="Carn_acyltransf"/>
    <property type="match status" value="1"/>
</dbReference>
<evidence type="ECO:0000256" key="11">
    <source>
        <dbReference type="SAM" id="Phobius"/>
    </source>
</evidence>
<dbReference type="GO" id="GO:0016020">
    <property type="term" value="C:membrane"/>
    <property type="evidence" value="ECO:0007669"/>
    <property type="project" value="UniProtKB-SubCell"/>
</dbReference>
<evidence type="ECO:0000256" key="7">
    <source>
        <dbReference type="ARBA" id="ARBA00023098"/>
    </source>
</evidence>